<protein>
    <submittedName>
        <fullName evidence="2">Uncharacterized protein</fullName>
    </submittedName>
</protein>
<feature type="region of interest" description="Disordered" evidence="1">
    <location>
        <begin position="530"/>
        <end position="553"/>
    </location>
</feature>
<feature type="region of interest" description="Disordered" evidence="1">
    <location>
        <begin position="573"/>
        <end position="592"/>
    </location>
</feature>
<sequence length="650" mass="71142">MSDGAAAEFDYQAWLHEQFGDALDGDFAPAPPVGGLPAELDHTVLTEHIPNVFNATRGVYKSRRQKKAKDADAEADPDAPPAAATTWASKRPAGSGPRQLEAGDVTCPGKPGELPGCYFPYSLPDADSAGERIRWNAVKFNPRNGEEDKVFRELDPVDRIVLHLARARSRLAAALGIWRKTDRQPFKTVTAHQMALFMVSATHQMSLGHNSEQPSFDPAASGTNMLAAQTMEAAGLNKATSDHEYLALPRVASWLEKFEELADEEVWTQYLIEDAEGALAAGYKWSKHINGRPDIGLFSWRNGEKIAREGVSDAKFRTQYSQSWNYLDLALRHIYEAVRLLALRSAQLTKAGEDATDERLRRLAILPADARLLIFAAFAFPTYLGTPIDAGVPSHLLKFSPIDAISRALTLDLHGEGGTLKVTRIVDEDGKNVVISRPVFAAHAIAAHLMATPSGKHRTRERERLWKANGGRGVVAYAQSLETMLKNGVPTNLANTGFIYSINLAGFFDPNNASANAVPDALAKLPTIKPLTQQYDDPSDKQVEEEEEPSEAMGELTALIGELQSSINAQQEEATDTLAGEPQPPTNEEPSEAMNELNNLIGELQSSINEQQQPVAETMPADVSPLQWQWSPDEAAMVEQFFGDADKFLE</sequence>
<evidence type="ECO:0000313" key="3">
    <source>
        <dbReference type="Proteomes" id="UP001162098"/>
    </source>
</evidence>
<keyword evidence="3" id="KW-1185">Reference proteome</keyword>
<accession>A0A7S8BDJ6</accession>
<evidence type="ECO:0000313" key="2">
    <source>
        <dbReference type="EMBL" id="QPB44571.1"/>
    </source>
</evidence>
<dbReference type="EMBL" id="MW018138">
    <property type="protein sequence ID" value="QPB44571.1"/>
    <property type="molecule type" value="Genomic_DNA"/>
</dbReference>
<dbReference type="KEGG" id="vg:80543767"/>
<reference evidence="2 3" key="1">
    <citation type="submission" date="2020-09" db="EMBL/GenBank/DDBJ databases">
        <authorList>
            <person name="Zhang R."/>
            <person name="Garcia K."/>
            <person name="Ogata H."/>
        </authorList>
    </citation>
    <scope>NUCLEOTIDE SEQUENCE [LARGE SCALE GENOMIC DNA]</scope>
    <source>
        <strain evidence="3">stheno</strain>
    </source>
</reference>
<feature type="region of interest" description="Disordered" evidence="1">
    <location>
        <begin position="63"/>
        <end position="106"/>
    </location>
</feature>
<evidence type="ECO:0000256" key="1">
    <source>
        <dbReference type="SAM" id="MobiDB-lite"/>
    </source>
</evidence>
<proteinExistence type="predicted"/>
<organism evidence="2 3">
    <name type="scientific">Medusavirus stheno T3</name>
    <dbReference type="NCBI Taxonomy" id="3069717"/>
    <lineage>
        <taxon>Viruses</taxon>
        <taxon>Varidnaviria</taxon>
        <taxon>Bamfordvirae</taxon>
        <taxon>Nucleocytoviricota</taxon>
        <taxon>Megaviricetes</taxon>
        <taxon>Mamonoviridae</taxon>
        <taxon>Medusavirus</taxon>
        <taxon>Medusavirus sthenus</taxon>
    </lineage>
</organism>
<dbReference type="Proteomes" id="UP001162098">
    <property type="component" value="Segment"/>
</dbReference>
<name>A0A7S8BDJ6_9VIRU</name>